<reference evidence="2 3" key="1">
    <citation type="submission" date="2022-09" db="EMBL/GenBank/DDBJ databases">
        <title>Interaction between co-microsymbionts with complementary sets of symbiotic genes in legume-rhizobium systems.</title>
        <authorList>
            <person name="Safronova V."/>
            <person name="Sazanova A."/>
            <person name="Afonin A."/>
            <person name="Chirak E."/>
        </authorList>
    </citation>
    <scope>NUCLEOTIDE SEQUENCE [LARGE SCALE GENOMIC DNA]</scope>
    <source>
        <strain evidence="2 3">A18/4-1</strain>
    </source>
</reference>
<keyword evidence="3" id="KW-1185">Reference proteome</keyword>
<organism evidence="2 3">
    <name type="scientific">Devosia neptuniae</name>
    <dbReference type="NCBI Taxonomy" id="191302"/>
    <lineage>
        <taxon>Bacteria</taxon>
        <taxon>Pseudomonadati</taxon>
        <taxon>Pseudomonadota</taxon>
        <taxon>Alphaproteobacteria</taxon>
        <taxon>Hyphomicrobiales</taxon>
        <taxon>Devosiaceae</taxon>
        <taxon>Devosia</taxon>
    </lineage>
</organism>
<sequence>MDFQALYTTTAGRVSRKTWWIGVIILGVAGIVLTLLLGAIGLGPSASSAGWGSLLVTLLLLYPSYCLSLKRRQDRGNNGLDLKILLGLSLLSSVLQTLGIGITASDIGNGVMVPAPAGWFSILLLAIGVYALYMLVQLGFLRGTIGSNEYGADPVANPATA</sequence>
<feature type="transmembrane region" description="Helical" evidence="1">
    <location>
        <begin position="20"/>
        <end position="42"/>
    </location>
</feature>
<protein>
    <submittedName>
        <fullName evidence="2">DUF805 domain-containing protein</fullName>
    </submittedName>
</protein>
<feature type="transmembrane region" description="Helical" evidence="1">
    <location>
        <begin position="117"/>
        <end position="136"/>
    </location>
</feature>
<keyword evidence="1" id="KW-0472">Membrane</keyword>
<dbReference type="EMBL" id="CP104965">
    <property type="protein sequence ID" value="UXN70750.1"/>
    <property type="molecule type" value="Genomic_DNA"/>
</dbReference>
<feature type="transmembrane region" description="Helical" evidence="1">
    <location>
        <begin position="80"/>
        <end position="105"/>
    </location>
</feature>
<evidence type="ECO:0000256" key="1">
    <source>
        <dbReference type="SAM" id="Phobius"/>
    </source>
</evidence>
<proteinExistence type="predicted"/>
<dbReference type="Proteomes" id="UP001061862">
    <property type="component" value="Chromosome"/>
</dbReference>
<feature type="transmembrane region" description="Helical" evidence="1">
    <location>
        <begin position="48"/>
        <end position="68"/>
    </location>
</feature>
<name>A0ABY6CF17_9HYPH</name>
<evidence type="ECO:0000313" key="3">
    <source>
        <dbReference type="Proteomes" id="UP001061862"/>
    </source>
</evidence>
<keyword evidence="1" id="KW-1133">Transmembrane helix</keyword>
<gene>
    <name evidence="2" type="ORF">N8A98_06070</name>
</gene>
<accession>A0ABY6CF17</accession>
<dbReference type="RefSeq" id="WP_262169953.1">
    <property type="nucleotide sequence ID" value="NZ_CP104965.1"/>
</dbReference>
<keyword evidence="1" id="KW-0812">Transmembrane</keyword>
<evidence type="ECO:0000313" key="2">
    <source>
        <dbReference type="EMBL" id="UXN70750.1"/>
    </source>
</evidence>
<dbReference type="InterPro" id="IPR008523">
    <property type="entry name" value="DUF805"/>
</dbReference>
<dbReference type="Pfam" id="PF05656">
    <property type="entry name" value="DUF805"/>
    <property type="match status" value="1"/>
</dbReference>